<evidence type="ECO:0000256" key="3">
    <source>
        <dbReference type="ARBA" id="ARBA00022796"/>
    </source>
</evidence>
<comment type="caution">
    <text evidence="7">The sequence shown here is derived from an EMBL/GenBank/DDBJ whole genome shotgun (WGS) entry which is preliminary data.</text>
</comment>
<accession>A0A7J7CSZ0</accession>
<organism evidence="7 8">
    <name type="scientific">Tripterygium wilfordii</name>
    <name type="common">Thunder God vine</name>
    <dbReference type="NCBI Taxonomy" id="458696"/>
    <lineage>
        <taxon>Eukaryota</taxon>
        <taxon>Viridiplantae</taxon>
        <taxon>Streptophyta</taxon>
        <taxon>Embryophyta</taxon>
        <taxon>Tracheophyta</taxon>
        <taxon>Spermatophyta</taxon>
        <taxon>Magnoliopsida</taxon>
        <taxon>eudicotyledons</taxon>
        <taxon>Gunneridae</taxon>
        <taxon>Pentapetalae</taxon>
        <taxon>rosids</taxon>
        <taxon>fabids</taxon>
        <taxon>Celastrales</taxon>
        <taxon>Celastraceae</taxon>
        <taxon>Tripterygium</taxon>
    </lineage>
</organism>
<evidence type="ECO:0000256" key="2">
    <source>
        <dbReference type="ARBA" id="ARBA00022692"/>
    </source>
</evidence>
<dbReference type="GO" id="GO:0005375">
    <property type="term" value="F:copper ion transmembrane transporter activity"/>
    <property type="evidence" value="ECO:0007669"/>
    <property type="project" value="UniProtKB-UniRule"/>
</dbReference>
<evidence type="ECO:0000313" key="7">
    <source>
        <dbReference type="EMBL" id="KAF5737203.1"/>
    </source>
</evidence>
<dbReference type="OrthoDB" id="73901at2759"/>
<keyword evidence="5 6" id="KW-0472">Membrane</keyword>
<dbReference type="Pfam" id="PF04145">
    <property type="entry name" value="Ctr"/>
    <property type="match status" value="2"/>
</dbReference>
<dbReference type="EMBL" id="JAAARO010000013">
    <property type="protein sequence ID" value="KAF5737203.1"/>
    <property type="molecule type" value="Genomic_DNA"/>
</dbReference>
<dbReference type="AlphaFoldDB" id="A0A7J7CSZ0"/>
<keyword evidence="3 6" id="KW-0187">Copper transport</keyword>
<dbReference type="GO" id="GO:0005886">
    <property type="term" value="C:plasma membrane"/>
    <property type="evidence" value="ECO:0007669"/>
    <property type="project" value="TreeGrafter"/>
</dbReference>
<reference evidence="7 8" key="1">
    <citation type="journal article" date="2020" name="Nat. Commun.">
        <title>Genome of Tripterygium wilfordii and identification of cytochrome P450 involved in triptolide biosynthesis.</title>
        <authorList>
            <person name="Tu L."/>
            <person name="Su P."/>
            <person name="Zhang Z."/>
            <person name="Gao L."/>
            <person name="Wang J."/>
            <person name="Hu T."/>
            <person name="Zhou J."/>
            <person name="Zhang Y."/>
            <person name="Zhao Y."/>
            <person name="Liu Y."/>
            <person name="Song Y."/>
            <person name="Tong Y."/>
            <person name="Lu Y."/>
            <person name="Yang J."/>
            <person name="Xu C."/>
            <person name="Jia M."/>
            <person name="Peters R.J."/>
            <person name="Huang L."/>
            <person name="Gao W."/>
        </authorList>
    </citation>
    <scope>NUCLEOTIDE SEQUENCE [LARGE SCALE GENOMIC DNA]</scope>
    <source>
        <strain evidence="8">cv. XIE 37</strain>
        <tissue evidence="7">Leaf</tissue>
    </source>
</reference>
<evidence type="ECO:0000256" key="5">
    <source>
        <dbReference type="ARBA" id="ARBA00023136"/>
    </source>
</evidence>
<comment type="similarity">
    <text evidence="1 6">Belongs to the copper transporter (Ctr) (TC 1.A.56) family. SLC31A subfamily.</text>
</comment>
<keyword evidence="6" id="KW-0813">Transport</keyword>
<dbReference type="InterPro" id="IPR007274">
    <property type="entry name" value="Cop_transporter"/>
</dbReference>
<keyword evidence="6" id="KW-0406">Ion transport</keyword>
<name>A0A7J7CSZ0_TRIWF</name>
<keyword evidence="8" id="KW-1185">Reference proteome</keyword>
<feature type="transmembrane region" description="Helical" evidence="6">
    <location>
        <begin position="46"/>
        <end position="66"/>
    </location>
</feature>
<dbReference type="InParanoid" id="A0A7J7CSZ0"/>
<comment type="subcellular location">
    <subcellularLocation>
        <location evidence="6">Membrane</location>
        <topology evidence="6">Multi-pass membrane protein</topology>
    </subcellularLocation>
</comment>
<gene>
    <name evidence="7" type="ORF">HS088_TW13G00081</name>
</gene>
<protein>
    <recommendedName>
        <fullName evidence="6">Copper transport protein</fullName>
    </recommendedName>
</protein>
<dbReference type="PANTHER" id="PTHR12483:SF94">
    <property type="entry name" value="COPPER TRANSPORTER 4"/>
    <property type="match status" value="1"/>
</dbReference>
<evidence type="ECO:0000313" key="8">
    <source>
        <dbReference type="Proteomes" id="UP000593562"/>
    </source>
</evidence>
<keyword evidence="4 6" id="KW-1133">Transmembrane helix</keyword>
<evidence type="ECO:0000256" key="1">
    <source>
        <dbReference type="ARBA" id="ARBA00006921"/>
    </source>
</evidence>
<dbReference type="FunCoup" id="A0A7J7CSZ0">
    <property type="interactions" value="1067"/>
</dbReference>
<evidence type="ECO:0000256" key="4">
    <source>
        <dbReference type="ARBA" id="ARBA00022989"/>
    </source>
</evidence>
<dbReference type="PANTHER" id="PTHR12483">
    <property type="entry name" value="SOLUTE CARRIER FAMILY 31 COPPER TRANSPORTERS"/>
    <property type="match status" value="1"/>
</dbReference>
<evidence type="ECO:0000256" key="6">
    <source>
        <dbReference type="RuleBase" id="RU367022"/>
    </source>
</evidence>
<dbReference type="Proteomes" id="UP000593562">
    <property type="component" value="Unassembled WGS sequence"/>
</dbReference>
<keyword evidence="6" id="KW-0186">Copper</keyword>
<keyword evidence="2 6" id="KW-0812">Transmembrane</keyword>
<proteinExistence type="inferred from homology"/>
<sequence length="140" mass="14659">MAEPRTVTAWNATGLHVHHKVLTHSSFYWGHTTQVLFSGWPGSNKAMYAVALIFVFSLAVLVEGFSHSDVVKPGVNRVAKVLFEGGMCGVRAGLAYLVILAVASFNGGVFIAAVLGHAVGRVLFGGRVFGKSGGSGSNKA</sequence>